<reference evidence="4" key="1">
    <citation type="journal article" date="2011" name="J. Bacteriol.">
        <title>Genome sequences of eight morphologically diverse alphaproteobacteria.</title>
        <authorList>
            <consortium name="US DOE Joint Genome Institute"/>
            <person name="Brown P.J."/>
            <person name="Kysela D.T."/>
            <person name="Buechlein A."/>
            <person name="Hemmerich C."/>
            <person name="Brun Y.V."/>
        </authorList>
    </citation>
    <scope>NUCLEOTIDE SEQUENCE [LARGE SCALE GENOMIC DNA]</scope>
    <source>
        <strain evidence="4">ATCC 49814 / DSM 5838 / IFAM 1418</strain>
    </source>
</reference>
<keyword evidence="4" id="KW-1185">Reference proteome</keyword>
<name>C6XIT3_HIRBI</name>
<dbReference type="RefSeq" id="WP_015827178.1">
    <property type="nucleotide sequence ID" value="NC_012982.1"/>
</dbReference>
<feature type="compositionally biased region" description="Acidic residues" evidence="1">
    <location>
        <begin position="766"/>
        <end position="783"/>
    </location>
</feature>
<dbReference type="AlphaFoldDB" id="C6XIT3"/>
<dbReference type="KEGG" id="hba:Hbal_1336"/>
<evidence type="ECO:0000256" key="1">
    <source>
        <dbReference type="SAM" id="MobiDB-lite"/>
    </source>
</evidence>
<gene>
    <name evidence="3" type="ordered locus">Hbal_1336</name>
</gene>
<proteinExistence type="predicted"/>
<sequence length="795" mass="83599">MIRFILIILAIFAVLIGGLVAAVHFIPSSAYKDKIETVAESALGRDVTINGDIKLRLFPKITASAGQTVIANPKGFGDSDFASMTELRAAVKILPLLSQKVEIDEFILVDPKLSLVKLENGENNWTFSSTSTDSPAPEDETPTNPDAVQARLGDVRLVNGDLSYDDRQAGQTHTLTKLNILIKLPEINGPLGVDGDGILDELPFELNADVENLQKLLEGVSTPVNADLKTDLATTGFNGNIVLGDVIGLDLTANAEVPDLQAFADFMKIEIPGAKALGKANVKAKVDGQVGALILSDVILKHSSDLLKIDFTGGANVGEKIAFKGDLDFNAPNLRALAQTADVVLPEGDIYRSFSLDGQTQGSLDSVSLSNATLKFDDIVGTGNMLLNLSGAKPKLTGNLKTNTINATNYAAASGATEKPKSTNKTDGWQDIPLDLSPLKSVDVDLKIEAEGLKFQGIDIGKTLLNTTIINGKLVADLTETSLYGGKGTAKIVADASAATPKVEMIASLNALNAAPFLGAVADFDKVEGVGGFNISINGTGASMSSIMSSLSGAGAFKFDDGAIKGLNAAQLMRSATEFLNTGTIPSALSEEQETDFTEFAADFNINKGVASTNAFNFVTPGLEIPGQGQLDLGNRTLSLSMFPKSGDKSLGINGFAPPIKISGSWNKLSVGLDQDWLKEQLTQQLKNEAQNLIQKELGLDKALGGNTGNILGSGKEADDARKEAIGNALGNALGIKKPAATPAPTATPSPTATADSATSSTETVGPEEEIDEEEKSIEEQLEEEAKKKLRDLFK</sequence>
<evidence type="ECO:0000313" key="3">
    <source>
        <dbReference type="EMBL" id="ACT59028.1"/>
    </source>
</evidence>
<dbReference type="Proteomes" id="UP000002745">
    <property type="component" value="Chromosome"/>
</dbReference>
<dbReference type="GO" id="GO:0005886">
    <property type="term" value="C:plasma membrane"/>
    <property type="evidence" value="ECO:0007669"/>
    <property type="project" value="TreeGrafter"/>
</dbReference>
<dbReference type="PANTHER" id="PTHR30441">
    <property type="entry name" value="DUF748 DOMAIN-CONTAINING PROTEIN"/>
    <property type="match status" value="1"/>
</dbReference>
<dbReference type="STRING" id="582402.Hbal_1336"/>
<evidence type="ECO:0000313" key="4">
    <source>
        <dbReference type="Proteomes" id="UP000002745"/>
    </source>
</evidence>
<dbReference type="InterPro" id="IPR052894">
    <property type="entry name" value="AsmA-related"/>
</dbReference>
<dbReference type="GO" id="GO:0090313">
    <property type="term" value="P:regulation of protein targeting to membrane"/>
    <property type="evidence" value="ECO:0007669"/>
    <property type="project" value="TreeGrafter"/>
</dbReference>
<dbReference type="PANTHER" id="PTHR30441:SF4">
    <property type="entry name" value="PROTEIN ASMA"/>
    <property type="match status" value="1"/>
</dbReference>
<feature type="domain" description="AsmA" evidence="2">
    <location>
        <begin position="6"/>
        <end position="615"/>
    </location>
</feature>
<accession>C6XIT3</accession>
<dbReference type="InterPro" id="IPR007844">
    <property type="entry name" value="AsmA"/>
</dbReference>
<feature type="region of interest" description="Disordered" evidence="1">
    <location>
        <begin position="736"/>
        <end position="795"/>
    </location>
</feature>
<feature type="region of interest" description="Disordered" evidence="1">
    <location>
        <begin position="126"/>
        <end position="146"/>
    </location>
</feature>
<dbReference type="HOGENOM" id="CLU_012870_1_0_5"/>
<dbReference type="eggNOG" id="COG2982">
    <property type="taxonomic scope" value="Bacteria"/>
</dbReference>
<dbReference type="OrthoDB" id="5439561at2"/>
<protein>
    <submittedName>
        <fullName evidence="3">AsmA family protein</fullName>
    </submittedName>
</protein>
<feature type="compositionally biased region" description="Basic and acidic residues" evidence="1">
    <location>
        <begin position="784"/>
        <end position="795"/>
    </location>
</feature>
<feature type="compositionally biased region" description="Low complexity" evidence="1">
    <location>
        <begin position="739"/>
        <end position="765"/>
    </location>
</feature>
<dbReference type="EMBL" id="CP001678">
    <property type="protein sequence ID" value="ACT59028.1"/>
    <property type="molecule type" value="Genomic_DNA"/>
</dbReference>
<organism evidence="3 4">
    <name type="scientific">Hirschia baltica (strain ATCC 49814 / DSM 5838 / IFAM 1418)</name>
    <dbReference type="NCBI Taxonomy" id="582402"/>
    <lineage>
        <taxon>Bacteria</taxon>
        <taxon>Pseudomonadati</taxon>
        <taxon>Pseudomonadota</taxon>
        <taxon>Alphaproteobacteria</taxon>
        <taxon>Hyphomonadales</taxon>
        <taxon>Hyphomonadaceae</taxon>
        <taxon>Hirschia</taxon>
    </lineage>
</organism>
<evidence type="ECO:0000259" key="2">
    <source>
        <dbReference type="Pfam" id="PF05170"/>
    </source>
</evidence>
<dbReference type="Pfam" id="PF05170">
    <property type="entry name" value="AsmA"/>
    <property type="match status" value="1"/>
</dbReference>